<dbReference type="KEGG" id="adl:AURDEDRAFT_115485"/>
<feature type="compositionally biased region" description="Polar residues" evidence="1">
    <location>
        <begin position="47"/>
        <end position="57"/>
    </location>
</feature>
<feature type="region of interest" description="Disordered" evidence="1">
    <location>
        <begin position="47"/>
        <end position="71"/>
    </location>
</feature>
<dbReference type="InParanoid" id="J0LK99"/>
<proteinExistence type="predicted"/>
<keyword evidence="3" id="KW-1185">Reference proteome</keyword>
<organism evidence="2 3">
    <name type="scientific">Auricularia subglabra (strain TFB-10046 / SS5)</name>
    <name type="common">White-rot fungus</name>
    <name type="synonym">Auricularia delicata (strain TFB10046)</name>
    <dbReference type="NCBI Taxonomy" id="717982"/>
    <lineage>
        <taxon>Eukaryota</taxon>
        <taxon>Fungi</taxon>
        <taxon>Dikarya</taxon>
        <taxon>Basidiomycota</taxon>
        <taxon>Agaricomycotina</taxon>
        <taxon>Agaricomycetes</taxon>
        <taxon>Auriculariales</taxon>
        <taxon>Auriculariaceae</taxon>
        <taxon>Auricularia</taxon>
    </lineage>
</organism>
<gene>
    <name evidence="2" type="ORF">AURDEDRAFT_115485</name>
</gene>
<protein>
    <submittedName>
        <fullName evidence="2">Uncharacterized protein</fullName>
    </submittedName>
</protein>
<feature type="non-terminal residue" evidence="2">
    <location>
        <position position="71"/>
    </location>
</feature>
<name>J0LK99_AURST</name>
<accession>J0LK99</accession>
<sequence>MSWGPPAFTQSRGGPTAVVHTGQFVILQELQATTACQTCPLTSDTYPASPTLPTQHQGLPAPAAPATYHNI</sequence>
<evidence type="ECO:0000256" key="1">
    <source>
        <dbReference type="SAM" id="MobiDB-lite"/>
    </source>
</evidence>
<dbReference type="AlphaFoldDB" id="J0LK99"/>
<dbReference type="EMBL" id="JH687793">
    <property type="protein sequence ID" value="EJD41388.1"/>
    <property type="molecule type" value="Genomic_DNA"/>
</dbReference>
<evidence type="ECO:0000313" key="3">
    <source>
        <dbReference type="Proteomes" id="UP000006514"/>
    </source>
</evidence>
<dbReference type="Proteomes" id="UP000006514">
    <property type="component" value="Unassembled WGS sequence"/>
</dbReference>
<reference evidence="3" key="1">
    <citation type="journal article" date="2012" name="Science">
        <title>The Paleozoic origin of enzymatic lignin decomposition reconstructed from 31 fungal genomes.</title>
        <authorList>
            <person name="Floudas D."/>
            <person name="Binder M."/>
            <person name="Riley R."/>
            <person name="Barry K."/>
            <person name="Blanchette R.A."/>
            <person name="Henrissat B."/>
            <person name="Martinez A.T."/>
            <person name="Otillar R."/>
            <person name="Spatafora J.W."/>
            <person name="Yadav J.S."/>
            <person name="Aerts A."/>
            <person name="Benoit I."/>
            <person name="Boyd A."/>
            <person name="Carlson A."/>
            <person name="Copeland A."/>
            <person name="Coutinho P.M."/>
            <person name="de Vries R.P."/>
            <person name="Ferreira P."/>
            <person name="Findley K."/>
            <person name="Foster B."/>
            <person name="Gaskell J."/>
            <person name="Glotzer D."/>
            <person name="Gorecki P."/>
            <person name="Heitman J."/>
            <person name="Hesse C."/>
            <person name="Hori C."/>
            <person name="Igarashi K."/>
            <person name="Jurgens J.A."/>
            <person name="Kallen N."/>
            <person name="Kersten P."/>
            <person name="Kohler A."/>
            <person name="Kuees U."/>
            <person name="Kumar T.K.A."/>
            <person name="Kuo A."/>
            <person name="LaButti K."/>
            <person name="Larrondo L.F."/>
            <person name="Lindquist E."/>
            <person name="Ling A."/>
            <person name="Lombard V."/>
            <person name="Lucas S."/>
            <person name="Lundell T."/>
            <person name="Martin R."/>
            <person name="McLaughlin D.J."/>
            <person name="Morgenstern I."/>
            <person name="Morin E."/>
            <person name="Murat C."/>
            <person name="Nagy L.G."/>
            <person name="Nolan M."/>
            <person name="Ohm R.A."/>
            <person name="Patyshakuliyeva A."/>
            <person name="Rokas A."/>
            <person name="Ruiz-Duenas F.J."/>
            <person name="Sabat G."/>
            <person name="Salamov A."/>
            <person name="Samejima M."/>
            <person name="Schmutz J."/>
            <person name="Slot J.C."/>
            <person name="St John F."/>
            <person name="Stenlid J."/>
            <person name="Sun H."/>
            <person name="Sun S."/>
            <person name="Syed K."/>
            <person name="Tsang A."/>
            <person name="Wiebenga A."/>
            <person name="Young D."/>
            <person name="Pisabarro A."/>
            <person name="Eastwood D.C."/>
            <person name="Martin F."/>
            <person name="Cullen D."/>
            <person name="Grigoriev I.V."/>
            <person name="Hibbett D.S."/>
        </authorList>
    </citation>
    <scope>NUCLEOTIDE SEQUENCE [LARGE SCALE GENOMIC DNA]</scope>
    <source>
        <strain evidence="3">TFB10046</strain>
    </source>
</reference>
<evidence type="ECO:0000313" key="2">
    <source>
        <dbReference type="EMBL" id="EJD41388.1"/>
    </source>
</evidence>